<comment type="subcellular location">
    <subcellularLocation>
        <location evidence="1 9">Cell inner membrane</location>
        <topology evidence="1 9">Multi-pass membrane protein</topology>
    </subcellularLocation>
</comment>
<evidence type="ECO:0000259" key="10">
    <source>
        <dbReference type="Pfam" id="PF04290"/>
    </source>
</evidence>
<reference evidence="11 12" key="1">
    <citation type="submission" date="2019-07" db="EMBL/GenBank/DDBJ databases">
        <title>Aquicoccus porphyridii gen. nov., sp. nov., isolated from a small marine red alga, Porphyridium marinum.</title>
        <authorList>
            <person name="Liu L."/>
        </authorList>
    </citation>
    <scope>NUCLEOTIDE SEQUENCE [LARGE SCALE GENOMIC DNA]</scope>
    <source>
        <strain evidence="11 12">L1 8-17</strain>
    </source>
</reference>
<dbReference type="InterPro" id="IPR007387">
    <property type="entry name" value="TRAP_DctQ"/>
</dbReference>
<accession>A0A5A9ZGE3</accession>
<feature type="transmembrane region" description="Helical" evidence="9">
    <location>
        <begin position="113"/>
        <end position="133"/>
    </location>
</feature>
<evidence type="ECO:0000256" key="8">
    <source>
        <dbReference type="ARBA" id="ARBA00038436"/>
    </source>
</evidence>
<dbReference type="Proteomes" id="UP000325291">
    <property type="component" value="Unassembled WGS sequence"/>
</dbReference>
<keyword evidence="5 9" id="KW-0812">Transmembrane</keyword>
<evidence type="ECO:0000256" key="4">
    <source>
        <dbReference type="ARBA" id="ARBA00022519"/>
    </source>
</evidence>
<feature type="transmembrane region" description="Helical" evidence="9">
    <location>
        <begin position="27"/>
        <end position="47"/>
    </location>
</feature>
<evidence type="ECO:0000256" key="3">
    <source>
        <dbReference type="ARBA" id="ARBA00022475"/>
    </source>
</evidence>
<evidence type="ECO:0000256" key="1">
    <source>
        <dbReference type="ARBA" id="ARBA00004429"/>
    </source>
</evidence>
<comment type="subunit">
    <text evidence="9">The complex comprises the extracytoplasmic solute receptor protein and the two transmembrane proteins.</text>
</comment>
<evidence type="ECO:0000313" key="12">
    <source>
        <dbReference type="Proteomes" id="UP000325291"/>
    </source>
</evidence>
<feature type="transmembrane region" description="Helical" evidence="9">
    <location>
        <begin position="67"/>
        <end position="84"/>
    </location>
</feature>
<comment type="function">
    <text evidence="9">Part of the tripartite ATP-independent periplasmic (TRAP) transport system.</text>
</comment>
<name>A0A5A9ZGE3_9RHOB</name>
<gene>
    <name evidence="11" type="ORF">FLO80_09455</name>
</gene>
<proteinExistence type="inferred from homology"/>
<dbReference type="GO" id="GO:0005886">
    <property type="term" value="C:plasma membrane"/>
    <property type="evidence" value="ECO:0007669"/>
    <property type="project" value="UniProtKB-SubCell"/>
</dbReference>
<keyword evidence="2 9" id="KW-0813">Transport</keyword>
<keyword evidence="3" id="KW-1003">Cell membrane</keyword>
<dbReference type="InterPro" id="IPR055348">
    <property type="entry name" value="DctQ"/>
</dbReference>
<evidence type="ECO:0000256" key="9">
    <source>
        <dbReference type="RuleBase" id="RU369079"/>
    </source>
</evidence>
<feature type="domain" description="Tripartite ATP-independent periplasmic transporters DctQ component" evidence="10">
    <location>
        <begin position="43"/>
        <end position="183"/>
    </location>
</feature>
<dbReference type="GO" id="GO:0015740">
    <property type="term" value="P:C4-dicarboxylate transport"/>
    <property type="evidence" value="ECO:0007669"/>
    <property type="project" value="TreeGrafter"/>
</dbReference>
<dbReference type="PANTHER" id="PTHR35011:SF10">
    <property type="entry name" value="TRAP TRANSPORTER SMALL PERMEASE PROTEIN"/>
    <property type="match status" value="1"/>
</dbReference>
<dbReference type="RefSeq" id="WP_146611039.1">
    <property type="nucleotide sequence ID" value="NZ_VINQ01000005.1"/>
</dbReference>
<dbReference type="EMBL" id="VINQ01000005">
    <property type="protein sequence ID" value="KAA0916328.1"/>
    <property type="molecule type" value="Genomic_DNA"/>
</dbReference>
<keyword evidence="4 9" id="KW-0997">Cell inner membrane</keyword>
<dbReference type="AlphaFoldDB" id="A0A5A9ZGE3"/>
<comment type="similarity">
    <text evidence="8 9">Belongs to the TRAP transporter small permease family.</text>
</comment>
<organism evidence="11 12">
    <name type="scientific">Aquicoccus porphyridii</name>
    <dbReference type="NCBI Taxonomy" id="1852029"/>
    <lineage>
        <taxon>Bacteria</taxon>
        <taxon>Pseudomonadati</taxon>
        <taxon>Pseudomonadota</taxon>
        <taxon>Alphaproteobacteria</taxon>
        <taxon>Rhodobacterales</taxon>
        <taxon>Paracoccaceae</taxon>
        <taxon>Aquicoccus</taxon>
    </lineage>
</organism>
<evidence type="ECO:0000256" key="5">
    <source>
        <dbReference type="ARBA" id="ARBA00022692"/>
    </source>
</evidence>
<keyword evidence="6 9" id="KW-1133">Transmembrane helix</keyword>
<comment type="caution">
    <text evidence="11">The sequence shown here is derived from an EMBL/GenBank/DDBJ whole genome shotgun (WGS) entry which is preliminary data.</text>
</comment>
<evidence type="ECO:0000256" key="6">
    <source>
        <dbReference type="ARBA" id="ARBA00022989"/>
    </source>
</evidence>
<evidence type="ECO:0000256" key="2">
    <source>
        <dbReference type="ARBA" id="ARBA00022448"/>
    </source>
</evidence>
<dbReference type="GO" id="GO:0022857">
    <property type="term" value="F:transmembrane transporter activity"/>
    <property type="evidence" value="ECO:0007669"/>
    <property type="project" value="UniProtKB-UniRule"/>
</dbReference>
<evidence type="ECO:0000313" key="11">
    <source>
        <dbReference type="EMBL" id="KAA0916328.1"/>
    </source>
</evidence>
<keyword evidence="12" id="KW-1185">Reference proteome</keyword>
<keyword evidence="7 9" id="KW-0472">Membrane</keyword>
<dbReference type="PANTHER" id="PTHR35011">
    <property type="entry name" value="2,3-DIKETO-L-GULONATE TRAP TRANSPORTER SMALL PERMEASE PROTEIN YIAM"/>
    <property type="match status" value="1"/>
</dbReference>
<dbReference type="Pfam" id="PF04290">
    <property type="entry name" value="DctQ"/>
    <property type="match status" value="1"/>
</dbReference>
<feature type="transmembrane region" description="Helical" evidence="9">
    <location>
        <begin position="153"/>
        <end position="180"/>
    </location>
</feature>
<sequence length="188" mass="20486">MAESMNDNDETEALPGWFLATRRGVDLVTGALNVAGTVLILGLMLLVNADVIGRGAFNAPISGVPEMVSMSIVAIVFLQVAQTFRQGRLTRTDILLGWVERHSPRVRQAIEMFFSLAAILLVWQIITASWPLFERAWTRGTYEGTIGAFTAPIWPVKLIILVGCGALLVQLALHALAAFLRLMRGAQA</sequence>
<protein>
    <recommendedName>
        <fullName evidence="9">TRAP transporter small permease protein</fullName>
    </recommendedName>
</protein>
<evidence type="ECO:0000256" key="7">
    <source>
        <dbReference type="ARBA" id="ARBA00023136"/>
    </source>
</evidence>